<proteinExistence type="predicted"/>
<evidence type="ECO:0000313" key="1">
    <source>
        <dbReference type="EMBL" id="SVC08978.1"/>
    </source>
</evidence>
<dbReference type="EMBL" id="UINC01072960">
    <property type="protein sequence ID" value="SVC08978.1"/>
    <property type="molecule type" value="Genomic_DNA"/>
</dbReference>
<dbReference type="AlphaFoldDB" id="A0A382JB38"/>
<feature type="non-terminal residue" evidence="1">
    <location>
        <position position="199"/>
    </location>
</feature>
<accession>A0A382JB38</accession>
<sequence>MSSERDGLNPPSGTGFDDACTLLEGALHGTFRQEVAANLTTSSNLRTALSRLRDGMRANSWRTGGQTLDLAEVVRILDHRTRSEGFHALHDWDGNADQVNRESIPVNVLDYASNHRSAERPDQTVIAILLDYYFAYLLGLLSLRIWDGGDPDDNLDRLNRLLTDLQGPGGSGQPFVNNAETLLLIATSHYESNEEGYVT</sequence>
<reference evidence="1" key="1">
    <citation type="submission" date="2018-05" db="EMBL/GenBank/DDBJ databases">
        <authorList>
            <person name="Lanie J.A."/>
            <person name="Ng W.-L."/>
            <person name="Kazmierczak K.M."/>
            <person name="Andrzejewski T.M."/>
            <person name="Davidsen T.M."/>
            <person name="Wayne K.J."/>
            <person name="Tettelin H."/>
            <person name="Glass J.I."/>
            <person name="Rusch D."/>
            <person name="Podicherti R."/>
            <person name="Tsui H.-C.T."/>
            <person name="Winkler M.E."/>
        </authorList>
    </citation>
    <scope>NUCLEOTIDE SEQUENCE</scope>
</reference>
<name>A0A382JB38_9ZZZZ</name>
<protein>
    <submittedName>
        <fullName evidence="1">Uncharacterized protein</fullName>
    </submittedName>
</protein>
<organism evidence="1">
    <name type="scientific">marine metagenome</name>
    <dbReference type="NCBI Taxonomy" id="408172"/>
    <lineage>
        <taxon>unclassified sequences</taxon>
        <taxon>metagenomes</taxon>
        <taxon>ecological metagenomes</taxon>
    </lineage>
</organism>
<gene>
    <name evidence="1" type="ORF">METZ01_LOCUS261832</name>
</gene>